<dbReference type="AlphaFoldDB" id="V4TJW8"/>
<evidence type="ECO:0000313" key="6">
    <source>
        <dbReference type="EMBL" id="ESR26193.1"/>
    </source>
</evidence>
<dbReference type="SMART" id="SM00342">
    <property type="entry name" value="HTH_ARAC"/>
    <property type="match status" value="1"/>
</dbReference>
<dbReference type="InterPro" id="IPR050204">
    <property type="entry name" value="AraC_XylS_family_regulators"/>
</dbReference>
<accession>V4TJW8</accession>
<feature type="domain" description="HTH araC/xylS-type" evidence="5">
    <location>
        <begin position="211"/>
        <end position="309"/>
    </location>
</feature>
<evidence type="ECO:0000256" key="1">
    <source>
        <dbReference type="ARBA" id="ARBA00023015"/>
    </source>
</evidence>
<dbReference type="InterPro" id="IPR047264">
    <property type="entry name" value="Cupin_HpaA-like_N"/>
</dbReference>
<dbReference type="InterPro" id="IPR014710">
    <property type="entry name" value="RmlC-like_jellyroll"/>
</dbReference>
<reference evidence="6 7" key="1">
    <citation type="journal article" date="2014" name="Genome Announc.">
        <title>Draft Genome Sequence of Lutibaculum baratangense Strain AMV1T, Isolated from a Mud Volcano in Andamans, India.</title>
        <authorList>
            <person name="Singh A."/>
            <person name="Sreenivas A."/>
            <person name="Sathyanarayana Reddy G."/>
            <person name="Pinnaka A.K."/>
            <person name="Shivaji S."/>
        </authorList>
    </citation>
    <scope>NUCLEOTIDE SEQUENCE [LARGE SCALE GENOMIC DNA]</scope>
    <source>
        <strain evidence="6 7">AMV1</strain>
    </source>
</reference>
<dbReference type="GO" id="GO:0043565">
    <property type="term" value="F:sequence-specific DNA binding"/>
    <property type="evidence" value="ECO:0007669"/>
    <property type="project" value="InterPro"/>
</dbReference>
<dbReference type="Pfam" id="PF02311">
    <property type="entry name" value="AraC_binding"/>
    <property type="match status" value="1"/>
</dbReference>
<keyword evidence="4" id="KW-0804">Transcription</keyword>
<dbReference type="eggNOG" id="COG2207">
    <property type="taxonomic scope" value="Bacteria"/>
</dbReference>
<dbReference type="InterPro" id="IPR020449">
    <property type="entry name" value="Tscrpt_reg_AraC-type_HTH"/>
</dbReference>
<organism evidence="6 7">
    <name type="scientific">Lutibaculum baratangense AMV1</name>
    <dbReference type="NCBI Taxonomy" id="631454"/>
    <lineage>
        <taxon>Bacteria</taxon>
        <taxon>Pseudomonadati</taxon>
        <taxon>Pseudomonadota</taxon>
        <taxon>Alphaproteobacteria</taxon>
        <taxon>Hyphomicrobiales</taxon>
        <taxon>Tepidamorphaceae</taxon>
        <taxon>Lutibaculum</taxon>
    </lineage>
</organism>
<proteinExistence type="predicted"/>
<dbReference type="SUPFAM" id="SSF46689">
    <property type="entry name" value="Homeodomain-like"/>
    <property type="match status" value="1"/>
</dbReference>
<dbReference type="Proteomes" id="UP000017819">
    <property type="component" value="Unassembled WGS sequence"/>
</dbReference>
<dbReference type="InterPro" id="IPR011051">
    <property type="entry name" value="RmlC_Cupin_sf"/>
</dbReference>
<dbReference type="GO" id="GO:0003700">
    <property type="term" value="F:DNA-binding transcription factor activity"/>
    <property type="evidence" value="ECO:0007669"/>
    <property type="project" value="InterPro"/>
</dbReference>
<gene>
    <name evidence="6" type="ORF">N177_1052</name>
</gene>
<evidence type="ECO:0000313" key="7">
    <source>
        <dbReference type="Proteomes" id="UP000017819"/>
    </source>
</evidence>
<keyword evidence="1" id="KW-0805">Transcription regulation</keyword>
<sequence length="314" mass="34529">MDKPAKVLDIPNMTRSFSSDTQASIPTYGLYGESASLPEPEWIHWETVPTRSRLHGYEIRPHRHASLFQILHITNGEAEARLDVEDVVLRAPVALLIPPLSVHGYRFSADVDGTVVTVLEERMDRIWSAMPDAARRCDAGVRVVGLRDPDDDKAVADALVMLGEEYLGHGSGRMAVMEACVTLATARLDRAATKGAQDASGAAGATSRTAARFRSLVEENFRHERRVAFYAERLGLTPTHLGRICRAAYGAAPLALINRRVALEAQRSLVFTISTVADIAVSLGFSDTAYFTRFFTRECGVSPMEYRRRALAKG</sequence>
<dbReference type="InterPro" id="IPR018060">
    <property type="entry name" value="HTH_AraC"/>
</dbReference>
<dbReference type="PANTHER" id="PTHR46796">
    <property type="entry name" value="HTH-TYPE TRANSCRIPTIONAL ACTIVATOR RHAS-RELATED"/>
    <property type="match status" value="1"/>
</dbReference>
<dbReference type="OrthoDB" id="9814125at2"/>
<dbReference type="SUPFAM" id="SSF51182">
    <property type="entry name" value="RmlC-like cupins"/>
    <property type="match status" value="1"/>
</dbReference>
<evidence type="ECO:0000259" key="5">
    <source>
        <dbReference type="PROSITE" id="PS01124"/>
    </source>
</evidence>
<dbReference type="InterPro" id="IPR003313">
    <property type="entry name" value="AraC-bd"/>
</dbReference>
<dbReference type="InterPro" id="IPR009057">
    <property type="entry name" value="Homeodomain-like_sf"/>
</dbReference>
<evidence type="ECO:0000256" key="2">
    <source>
        <dbReference type="ARBA" id="ARBA00023125"/>
    </source>
</evidence>
<dbReference type="CDD" id="cd06999">
    <property type="entry name" value="cupin_HpaA-like_N"/>
    <property type="match status" value="1"/>
</dbReference>
<dbReference type="PROSITE" id="PS01124">
    <property type="entry name" value="HTH_ARAC_FAMILY_2"/>
    <property type="match status" value="1"/>
</dbReference>
<dbReference type="EMBL" id="AWXZ01000016">
    <property type="protein sequence ID" value="ESR26193.1"/>
    <property type="molecule type" value="Genomic_DNA"/>
</dbReference>
<evidence type="ECO:0000256" key="3">
    <source>
        <dbReference type="ARBA" id="ARBA00023159"/>
    </source>
</evidence>
<keyword evidence="7" id="KW-1185">Reference proteome</keyword>
<comment type="caution">
    <text evidence="6">The sequence shown here is derived from an EMBL/GenBank/DDBJ whole genome shotgun (WGS) entry which is preliminary data.</text>
</comment>
<dbReference type="Gene3D" id="1.10.10.60">
    <property type="entry name" value="Homeodomain-like"/>
    <property type="match status" value="1"/>
</dbReference>
<keyword evidence="2" id="KW-0238">DNA-binding</keyword>
<evidence type="ECO:0000256" key="4">
    <source>
        <dbReference type="ARBA" id="ARBA00023163"/>
    </source>
</evidence>
<name>V4TJW8_9HYPH</name>
<dbReference type="Gene3D" id="2.60.120.10">
    <property type="entry name" value="Jelly Rolls"/>
    <property type="match status" value="1"/>
</dbReference>
<keyword evidence="3" id="KW-0010">Activator</keyword>
<dbReference type="PRINTS" id="PR00032">
    <property type="entry name" value="HTHARAC"/>
</dbReference>
<protein>
    <recommendedName>
        <fullName evidence="5">HTH araC/xylS-type domain-containing protein</fullName>
    </recommendedName>
</protein>
<dbReference type="STRING" id="631454.N177_1052"/>
<dbReference type="Pfam" id="PF12833">
    <property type="entry name" value="HTH_18"/>
    <property type="match status" value="1"/>
</dbReference>